<evidence type="ECO:0000313" key="2">
    <source>
        <dbReference type="Proteomes" id="UP001152759"/>
    </source>
</evidence>
<evidence type="ECO:0008006" key="3">
    <source>
        <dbReference type="Google" id="ProtNLM"/>
    </source>
</evidence>
<accession>A0A9P0AC43</accession>
<dbReference type="PANTHER" id="PTHR13593:SF113">
    <property type="entry name" value="SI:DKEY-266F7.9"/>
    <property type="match status" value="1"/>
</dbReference>
<protein>
    <recommendedName>
        <fullName evidence="3">PI-PLC X domain-containing protein 3</fullName>
    </recommendedName>
</protein>
<gene>
    <name evidence="1" type="ORF">BEMITA_LOCUS7539</name>
</gene>
<sequence>MTEGSSTEMGLCTWMSDLPDELLEFPVICLAIPGSHDSMSYTIKRGARLAPDCLPILYRLSPYLGPIVRRLSYNWCITQHATASVQLLNGIRYFDLRVSKKNDADGFYFVHSSYGAKINEELKTINVFLEDFRHEIVILDFQHIYNFKDKDHIELISFLHATFSSKICVIPSSLSSVTLRWMRSHNYQVILIYRNEIVKNLSSFWPLGCWPTPWPDTTSIKSMLNFLTKGLTNRPHGKGYVTQCVLTPDVKYIISHLYSTLKKSCVNRCNHAAIPWILEQKISNCYGINVVIADFIDQENGAFPESVISLNYKSVGMNRSNVTQDIIKNRSSIPVGDVKTATKG</sequence>
<dbReference type="SUPFAM" id="SSF51695">
    <property type="entry name" value="PLC-like phosphodiesterases"/>
    <property type="match status" value="1"/>
</dbReference>
<dbReference type="GO" id="GO:0008081">
    <property type="term" value="F:phosphoric diester hydrolase activity"/>
    <property type="evidence" value="ECO:0007669"/>
    <property type="project" value="InterPro"/>
</dbReference>
<dbReference type="AlphaFoldDB" id="A0A9P0AC43"/>
<dbReference type="InterPro" id="IPR051057">
    <property type="entry name" value="PI-PLC_domain"/>
</dbReference>
<organism evidence="1 2">
    <name type="scientific">Bemisia tabaci</name>
    <name type="common">Sweetpotato whitefly</name>
    <name type="synonym">Aleurodes tabaci</name>
    <dbReference type="NCBI Taxonomy" id="7038"/>
    <lineage>
        <taxon>Eukaryota</taxon>
        <taxon>Metazoa</taxon>
        <taxon>Ecdysozoa</taxon>
        <taxon>Arthropoda</taxon>
        <taxon>Hexapoda</taxon>
        <taxon>Insecta</taxon>
        <taxon>Pterygota</taxon>
        <taxon>Neoptera</taxon>
        <taxon>Paraneoptera</taxon>
        <taxon>Hemiptera</taxon>
        <taxon>Sternorrhyncha</taxon>
        <taxon>Aleyrodoidea</taxon>
        <taxon>Aleyrodidae</taxon>
        <taxon>Aleyrodinae</taxon>
        <taxon>Bemisia</taxon>
    </lineage>
</organism>
<dbReference type="CDD" id="cd08616">
    <property type="entry name" value="PI-PLCXD1c"/>
    <property type="match status" value="1"/>
</dbReference>
<name>A0A9P0AC43_BEMTA</name>
<keyword evidence="2" id="KW-1185">Reference proteome</keyword>
<dbReference type="PANTHER" id="PTHR13593">
    <property type="match status" value="1"/>
</dbReference>
<evidence type="ECO:0000313" key="1">
    <source>
        <dbReference type="EMBL" id="CAH0388634.1"/>
    </source>
</evidence>
<dbReference type="InterPro" id="IPR017946">
    <property type="entry name" value="PLC-like_Pdiesterase_TIM-brl"/>
</dbReference>
<reference evidence="1" key="1">
    <citation type="submission" date="2021-12" db="EMBL/GenBank/DDBJ databases">
        <authorList>
            <person name="King R."/>
        </authorList>
    </citation>
    <scope>NUCLEOTIDE SEQUENCE</scope>
</reference>
<dbReference type="KEGG" id="btab:109036178"/>
<dbReference type="InterPro" id="IPR042158">
    <property type="entry name" value="PLCXD1/2/3"/>
</dbReference>
<dbReference type="GO" id="GO:0006629">
    <property type="term" value="P:lipid metabolic process"/>
    <property type="evidence" value="ECO:0007669"/>
    <property type="project" value="InterPro"/>
</dbReference>
<dbReference type="Proteomes" id="UP001152759">
    <property type="component" value="Chromosome 4"/>
</dbReference>
<dbReference type="Gene3D" id="3.20.20.190">
    <property type="entry name" value="Phosphatidylinositol (PI) phosphodiesterase"/>
    <property type="match status" value="1"/>
</dbReference>
<dbReference type="EMBL" id="OU963865">
    <property type="protein sequence ID" value="CAH0388634.1"/>
    <property type="molecule type" value="Genomic_DNA"/>
</dbReference>
<proteinExistence type="predicted"/>